<dbReference type="CDD" id="cd06261">
    <property type="entry name" value="TM_PBP2"/>
    <property type="match status" value="1"/>
</dbReference>
<name>A0A4R5CPI3_9ACTN</name>
<dbReference type="AlphaFoldDB" id="A0A4R5CPI3"/>
<evidence type="ECO:0000256" key="6">
    <source>
        <dbReference type="ARBA" id="ARBA00023136"/>
    </source>
</evidence>
<evidence type="ECO:0000256" key="4">
    <source>
        <dbReference type="ARBA" id="ARBA00022692"/>
    </source>
</evidence>
<sequence length="258" mass="27478">MSRAATPLWSVARRRRWPLLAASAVLLGAWEIYGQARDSIILPPPSKVAAAFGDLVVSGQLLEAAVPSLQLLAAGLGASVLVGVAVGFLVARVPLADRLLGPYISALYATPEVALIPILIVWFGYGFSGRFVIVLLAGVFPMIYNVRAGVLAAPPDLEDMARSFDARRSTVVLRVLLPSAAPYIVVGLRQSIGRCVVGMILAEAFLRLGGLGGLVFTFGARFATDYLMASVLVLPVLGVALTRLVDVIYLRLSPWRRA</sequence>
<gene>
    <name evidence="9" type="ORF">E1269_24840</name>
</gene>
<keyword evidence="2 7" id="KW-0813">Transport</keyword>
<dbReference type="EMBL" id="SMKZ01000047">
    <property type="protein sequence ID" value="TDE00691.1"/>
    <property type="molecule type" value="Genomic_DNA"/>
</dbReference>
<evidence type="ECO:0000256" key="2">
    <source>
        <dbReference type="ARBA" id="ARBA00022448"/>
    </source>
</evidence>
<dbReference type="Proteomes" id="UP000294739">
    <property type="component" value="Unassembled WGS sequence"/>
</dbReference>
<dbReference type="InterPro" id="IPR000515">
    <property type="entry name" value="MetI-like"/>
</dbReference>
<keyword evidence="10" id="KW-1185">Reference proteome</keyword>
<evidence type="ECO:0000313" key="9">
    <source>
        <dbReference type="EMBL" id="TDE00691.1"/>
    </source>
</evidence>
<keyword evidence="3" id="KW-1003">Cell membrane</keyword>
<dbReference type="GO" id="GO:0055085">
    <property type="term" value="P:transmembrane transport"/>
    <property type="evidence" value="ECO:0007669"/>
    <property type="project" value="InterPro"/>
</dbReference>
<reference evidence="9 10" key="1">
    <citation type="submission" date="2019-03" db="EMBL/GenBank/DDBJ databases">
        <title>Draft genome sequences of novel Actinobacteria.</title>
        <authorList>
            <person name="Sahin N."/>
            <person name="Ay H."/>
            <person name="Saygin H."/>
        </authorList>
    </citation>
    <scope>NUCLEOTIDE SEQUENCE [LARGE SCALE GENOMIC DNA]</scope>
    <source>
        <strain evidence="9 10">5K138</strain>
    </source>
</reference>
<comment type="subcellular location">
    <subcellularLocation>
        <location evidence="1 7">Cell membrane</location>
        <topology evidence="1 7">Multi-pass membrane protein</topology>
    </subcellularLocation>
</comment>
<comment type="caution">
    <text evidence="9">The sequence shown here is derived from an EMBL/GenBank/DDBJ whole genome shotgun (WGS) entry which is preliminary data.</text>
</comment>
<keyword evidence="5 7" id="KW-1133">Transmembrane helix</keyword>
<organism evidence="9 10">
    <name type="scientific">Jiangella asiatica</name>
    <dbReference type="NCBI Taxonomy" id="2530372"/>
    <lineage>
        <taxon>Bacteria</taxon>
        <taxon>Bacillati</taxon>
        <taxon>Actinomycetota</taxon>
        <taxon>Actinomycetes</taxon>
        <taxon>Jiangellales</taxon>
        <taxon>Jiangellaceae</taxon>
        <taxon>Jiangella</taxon>
    </lineage>
</organism>
<comment type="similarity">
    <text evidence="7">Belongs to the binding-protein-dependent transport system permease family.</text>
</comment>
<accession>A0A4R5CPI3</accession>
<feature type="transmembrane region" description="Helical" evidence="7">
    <location>
        <begin position="71"/>
        <end position="91"/>
    </location>
</feature>
<keyword evidence="4 7" id="KW-0812">Transmembrane</keyword>
<protein>
    <submittedName>
        <fullName evidence="9">ABC transporter permease</fullName>
    </submittedName>
</protein>
<dbReference type="SUPFAM" id="SSF161098">
    <property type="entry name" value="MetI-like"/>
    <property type="match status" value="1"/>
</dbReference>
<dbReference type="PANTHER" id="PTHR30151:SF41">
    <property type="entry name" value="ABC TRANSPORTER PERMEASE PROTEIN"/>
    <property type="match status" value="1"/>
</dbReference>
<evidence type="ECO:0000259" key="8">
    <source>
        <dbReference type="PROSITE" id="PS50928"/>
    </source>
</evidence>
<evidence type="ECO:0000256" key="3">
    <source>
        <dbReference type="ARBA" id="ARBA00022475"/>
    </source>
</evidence>
<proteinExistence type="inferred from homology"/>
<feature type="transmembrane region" description="Helical" evidence="7">
    <location>
        <begin position="196"/>
        <end position="220"/>
    </location>
</feature>
<dbReference type="InParanoid" id="A0A4R5CPI3"/>
<keyword evidence="6 7" id="KW-0472">Membrane</keyword>
<feature type="transmembrane region" description="Helical" evidence="7">
    <location>
        <begin position="103"/>
        <end position="125"/>
    </location>
</feature>
<dbReference type="PANTHER" id="PTHR30151">
    <property type="entry name" value="ALKANE SULFONATE ABC TRANSPORTER-RELATED, MEMBRANE SUBUNIT"/>
    <property type="match status" value="1"/>
</dbReference>
<feature type="transmembrane region" description="Helical" evidence="7">
    <location>
        <begin position="131"/>
        <end position="153"/>
    </location>
</feature>
<dbReference type="OrthoDB" id="3173654at2"/>
<dbReference type="InterPro" id="IPR035906">
    <property type="entry name" value="MetI-like_sf"/>
</dbReference>
<evidence type="ECO:0000256" key="7">
    <source>
        <dbReference type="RuleBase" id="RU363032"/>
    </source>
</evidence>
<dbReference type="RefSeq" id="WP_131899626.1">
    <property type="nucleotide sequence ID" value="NZ_SMKZ01000047.1"/>
</dbReference>
<feature type="transmembrane region" description="Helical" evidence="7">
    <location>
        <begin position="226"/>
        <end position="250"/>
    </location>
</feature>
<dbReference type="Pfam" id="PF00528">
    <property type="entry name" value="BPD_transp_1"/>
    <property type="match status" value="1"/>
</dbReference>
<evidence type="ECO:0000313" key="10">
    <source>
        <dbReference type="Proteomes" id="UP000294739"/>
    </source>
</evidence>
<dbReference type="PROSITE" id="PS50928">
    <property type="entry name" value="ABC_TM1"/>
    <property type="match status" value="1"/>
</dbReference>
<evidence type="ECO:0000256" key="5">
    <source>
        <dbReference type="ARBA" id="ARBA00022989"/>
    </source>
</evidence>
<feature type="domain" description="ABC transmembrane type-1" evidence="8">
    <location>
        <begin position="65"/>
        <end position="245"/>
    </location>
</feature>
<evidence type="ECO:0000256" key="1">
    <source>
        <dbReference type="ARBA" id="ARBA00004651"/>
    </source>
</evidence>
<dbReference type="Gene3D" id="1.10.3720.10">
    <property type="entry name" value="MetI-like"/>
    <property type="match status" value="1"/>
</dbReference>
<dbReference type="GO" id="GO:0005886">
    <property type="term" value="C:plasma membrane"/>
    <property type="evidence" value="ECO:0007669"/>
    <property type="project" value="UniProtKB-SubCell"/>
</dbReference>